<accession>A0A2A4EVC3</accession>
<evidence type="ECO:0000313" key="2">
    <source>
        <dbReference type="EMBL" id="PCE25563.1"/>
    </source>
</evidence>
<dbReference type="Gene3D" id="2.160.20.10">
    <property type="entry name" value="Single-stranded right-handed beta-helix, Pectin lyase-like"/>
    <property type="match status" value="1"/>
</dbReference>
<sequence length="658" mass="68127">MPGTDIAGTKTSNGPSRRSFLIGSAVVGAVAGSAIAWPVFAQAVGGLRQRTRLADDSQTFTVVRNGSDTSVIQKQLDAAAASVTSGVATVIVPYDGSDWLTKPLFIGWHTPVDPFRTGAVTLHLIFEPGVVVRANLPEFAAGSRMITIGGHKSAQLTSTNHGYSAWGIVISGYGAFLDGNDPDHTLDSNEEYQQNSAIFLASAGNVLVEGLTLQNTPGDGIEIESVKNNADINNYSGGAGGTNPVHVINVSCHNNGRNGMSVCAVDGLLVTGCSFTGASSAGHAGPNAGIDFEPDRGWIYGVNDGTLGHEYGRLADILIQDCVMENNVNCGVQLQAAHLKTATSVPDIDITLDRVMLGAQQRPLTAGQNQTYPNFLVAGDGRSVIGGKLTLQNSLIATAPVQRSMLVANNWSGGPSASAGTQPTHGILLSLTNSVCIDWNNSLDAAGDHVIDISADDYDNGGPMDCNRAPCVAMGYGHVEFNNFLVVTNVSEPFLVTTDAPNTPASAGAANLTGTLHVVDPKGGIVSIGKNSVNTAFTQNPATAMPNTTVTMSMTPSQVPVGQPIKLTVTRTGGDLSRPLAVTYALSGTAKERYDYDGLPGVVVIPAGETSQTVSFTARRIDSGTDSRSVTVTLTPTPAVSTYTLASGSSIQATALIS</sequence>
<dbReference type="SUPFAM" id="SSF51126">
    <property type="entry name" value="Pectin lyase-like"/>
    <property type="match status" value="1"/>
</dbReference>
<feature type="transmembrane region" description="Helical" evidence="1">
    <location>
        <begin position="20"/>
        <end position="40"/>
    </location>
</feature>
<keyword evidence="1" id="KW-1133">Transmembrane helix</keyword>
<dbReference type="InterPro" id="IPR006626">
    <property type="entry name" value="PbH1"/>
</dbReference>
<dbReference type="InterPro" id="IPR012334">
    <property type="entry name" value="Pectin_lyas_fold"/>
</dbReference>
<organism evidence="2 3">
    <name type="scientific">Paraburkholderia acidicola</name>
    <dbReference type="NCBI Taxonomy" id="1912599"/>
    <lineage>
        <taxon>Bacteria</taxon>
        <taxon>Pseudomonadati</taxon>
        <taxon>Pseudomonadota</taxon>
        <taxon>Betaproteobacteria</taxon>
        <taxon>Burkholderiales</taxon>
        <taxon>Burkholderiaceae</taxon>
        <taxon>Paraburkholderia</taxon>
    </lineage>
</organism>
<comment type="caution">
    <text evidence="2">The sequence shown here is derived from an EMBL/GenBank/DDBJ whole genome shotgun (WGS) entry which is preliminary data.</text>
</comment>
<keyword evidence="1" id="KW-0472">Membrane</keyword>
<proteinExistence type="predicted"/>
<dbReference type="AlphaFoldDB" id="A0A2A4EVC3"/>
<evidence type="ECO:0000256" key="1">
    <source>
        <dbReference type="SAM" id="Phobius"/>
    </source>
</evidence>
<dbReference type="SUPFAM" id="SSF141072">
    <property type="entry name" value="CalX-like"/>
    <property type="match status" value="1"/>
</dbReference>
<gene>
    <name evidence="2" type="ORF">BWP39_13630</name>
</gene>
<reference evidence="2 3" key="1">
    <citation type="submission" date="2017-01" db="EMBL/GenBank/DDBJ databases">
        <title>Whole-Genome Shotgun Sequencing of Two beta-Proteobacterial Species in Search of the Bulgecin Biosynthetic Cluster.</title>
        <authorList>
            <person name="Horsman M.E."/>
            <person name="Marous D.R."/>
            <person name="Li R."/>
            <person name="Oliver R.A."/>
            <person name="Byun B."/>
            <person name="Emrich S.J."/>
            <person name="Boggess B."/>
            <person name="Townsend C.A."/>
            <person name="Mobashery S."/>
        </authorList>
    </citation>
    <scope>NUCLEOTIDE SEQUENCE [LARGE SCALE GENOMIC DNA]</scope>
    <source>
        <strain evidence="2 3">ATCC 31363</strain>
    </source>
</reference>
<dbReference type="PROSITE" id="PS51318">
    <property type="entry name" value="TAT"/>
    <property type="match status" value="1"/>
</dbReference>
<dbReference type="InterPro" id="IPR006311">
    <property type="entry name" value="TAT_signal"/>
</dbReference>
<protein>
    <submittedName>
        <fullName evidence="2">Uncharacterized protein</fullName>
    </submittedName>
</protein>
<dbReference type="InterPro" id="IPR011050">
    <property type="entry name" value="Pectin_lyase_fold/virulence"/>
</dbReference>
<evidence type="ECO:0000313" key="3">
    <source>
        <dbReference type="Proteomes" id="UP000218022"/>
    </source>
</evidence>
<dbReference type="InterPro" id="IPR038081">
    <property type="entry name" value="CalX-like_sf"/>
</dbReference>
<dbReference type="Gene3D" id="2.60.40.2030">
    <property type="match status" value="1"/>
</dbReference>
<dbReference type="Proteomes" id="UP000218022">
    <property type="component" value="Unassembled WGS sequence"/>
</dbReference>
<dbReference type="EMBL" id="MTZV01000004">
    <property type="protein sequence ID" value="PCE25563.1"/>
    <property type="molecule type" value="Genomic_DNA"/>
</dbReference>
<dbReference type="SMART" id="SM00710">
    <property type="entry name" value="PbH1"/>
    <property type="match status" value="4"/>
</dbReference>
<keyword evidence="1" id="KW-0812">Transmembrane</keyword>
<name>A0A2A4EVC3_9BURK</name>